<evidence type="ECO:0000256" key="8">
    <source>
        <dbReference type="SAM" id="Coils"/>
    </source>
</evidence>
<dbReference type="Proteomes" id="UP001385951">
    <property type="component" value="Unassembled WGS sequence"/>
</dbReference>
<feature type="compositionally biased region" description="Low complexity" evidence="9">
    <location>
        <begin position="81"/>
        <end position="90"/>
    </location>
</feature>
<evidence type="ECO:0000256" key="1">
    <source>
        <dbReference type="ARBA" id="ARBA00004173"/>
    </source>
</evidence>
<feature type="compositionally biased region" description="Polar residues" evidence="9">
    <location>
        <begin position="61"/>
        <end position="80"/>
    </location>
</feature>
<evidence type="ECO:0000256" key="9">
    <source>
        <dbReference type="SAM" id="MobiDB-lite"/>
    </source>
</evidence>
<keyword evidence="3" id="KW-0812">Transmembrane</keyword>
<accession>A0AAW0GWX0</accession>
<name>A0AAW0GWX0_9APHY</name>
<organism evidence="10 11">
    <name type="scientific">Cerrena zonata</name>
    <dbReference type="NCBI Taxonomy" id="2478898"/>
    <lineage>
        <taxon>Eukaryota</taxon>
        <taxon>Fungi</taxon>
        <taxon>Dikarya</taxon>
        <taxon>Basidiomycota</taxon>
        <taxon>Agaricomycotina</taxon>
        <taxon>Agaricomycetes</taxon>
        <taxon>Polyporales</taxon>
        <taxon>Cerrenaceae</taxon>
        <taxon>Cerrena</taxon>
    </lineage>
</organism>
<evidence type="ECO:0000256" key="7">
    <source>
        <dbReference type="ARBA" id="ARBA00023136"/>
    </source>
</evidence>
<keyword evidence="6" id="KW-0496">Mitochondrion</keyword>
<evidence type="ECO:0008006" key="12">
    <source>
        <dbReference type="Google" id="ProtNLM"/>
    </source>
</evidence>
<evidence type="ECO:0000256" key="5">
    <source>
        <dbReference type="ARBA" id="ARBA00023054"/>
    </source>
</evidence>
<feature type="region of interest" description="Disordered" evidence="9">
    <location>
        <begin position="36"/>
        <end position="123"/>
    </location>
</feature>
<protein>
    <recommendedName>
        <fullName evidence="12">Mitochondrial protein</fullName>
    </recommendedName>
</protein>
<evidence type="ECO:0000313" key="10">
    <source>
        <dbReference type="EMBL" id="KAK7695705.1"/>
    </source>
</evidence>
<reference evidence="10 11" key="1">
    <citation type="submission" date="2022-09" db="EMBL/GenBank/DDBJ databases">
        <authorList>
            <person name="Palmer J.M."/>
        </authorList>
    </citation>
    <scope>NUCLEOTIDE SEQUENCE [LARGE SCALE GENOMIC DNA]</scope>
    <source>
        <strain evidence="10 11">DSM 7382</strain>
    </source>
</reference>
<evidence type="ECO:0000256" key="3">
    <source>
        <dbReference type="ARBA" id="ARBA00022692"/>
    </source>
</evidence>
<dbReference type="EMBL" id="JASBNA010000001">
    <property type="protein sequence ID" value="KAK7695705.1"/>
    <property type="molecule type" value="Genomic_DNA"/>
</dbReference>
<evidence type="ECO:0000256" key="4">
    <source>
        <dbReference type="ARBA" id="ARBA00022989"/>
    </source>
</evidence>
<gene>
    <name evidence="10" type="ORF">QCA50_000341</name>
</gene>
<dbReference type="GO" id="GO:0016020">
    <property type="term" value="C:membrane"/>
    <property type="evidence" value="ECO:0007669"/>
    <property type="project" value="UniProtKB-SubCell"/>
</dbReference>
<sequence>MLIRTLPRFYRPFSYPEIHAHSRYQTFPSRKLHNNARIVDPPVNGANISLAHPRDPGAPRPSSNGDNQNSSATSDATSGQPSSPSSSPSSQANPEPERTPIPDNFAPVLASPPPAQSLPSPNHTLYANPPFNTHNFFRVLELSFPTPTARALMRATRALLVDRLGAVKREALTVKDLESQAYLFRAALSELRTEVTMRTRNSSASVRAATGALRREVDALDGHMKEDLGTLKHEIQMELDNRKNEARNDLKRQDIQHEELLNKSLITIGELRTMMEEARWDNMRNSVAALSAFLLLLVASMEMLVPKANNKPHSPTPKPDITVQPEAEGLQKMDWVT</sequence>
<comment type="subcellular location">
    <subcellularLocation>
        <location evidence="2">Membrane</location>
    </subcellularLocation>
    <subcellularLocation>
        <location evidence="1">Mitochondrion</location>
    </subcellularLocation>
</comment>
<keyword evidence="5 8" id="KW-0175">Coiled coil</keyword>
<dbReference type="PANTHER" id="PTHR14360">
    <property type="entry name" value="PROTEIN FMP32, MITOCHONDRIAL"/>
    <property type="match status" value="1"/>
</dbReference>
<dbReference type="AlphaFoldDB" id="A0AAW0GWX0"/>
<dbReference type="GO" id="GO:0005739">
    <property type="term" value="C:mitochondrion"/>
    <property type="evidence" value="ECO:0007669"/>
    <property type="project" value="UniProtKB-SubCell"/>
</dbReference>
<evidence type="ECO:0000256" key="6">
    <source>
        <dbReference type="ARBA" id="ARBA00023128"/>
    </source>
</evidence>
<dbReference type="InterPro" id="IPR024461">
    <property type="entry name" value="CCDC90-like"/>
</dbReference>
<evidence type="ECO:0000313" key="11">
    <source>
        <dbReference type="Proteomes" id="UP001385951"/>
    </source>
</evidence>
<dbReference type="PANTHER" id="PTHR14360:SF12">
    <property type="entry name" value="MOZ PROTEIN REPRESENTS A CHROMATIN-ASSOCIATED ACETYLTRANSFERASE"/>
    <property type="match status" value="1"/>
</dbReference>
<dbReference type="Pfam" id="PF07798">
    <property type="entry name" value="CCDC90-like"/>
    <property type="match status" value="1"/>
</dbReference>
<evidence type="ECO:0000256" key="2">
    <source>
        <dbReference type="ARBA" id="ARBA00004370"/>
    </source>
</evidence>
<feature type="region of interest" description="Disordered" evidence="9">
    <location>
        <begin position="308"/>
        <end position="337"/>
    </location>
</feature>
<feature type="coiled-coil region" evidence="8">
    <location>
        <begin position="236"/>
        <end position="263"/>
    </location>
</feature>
<keyword evidence="4" id="KW-1133">Transmembrane helix</keyword>
<keyword evidence="11" id="KW-1185">Reference proteome</keyword>
<comment type="caution">
    <text evidence="10">The sequence shown here is derived from an EMBL/GenBank/DDBJ whole genome shotgun (WGS) entry which is preliminary data.</text>
</comment>
<keyword evidence="7" id="KW-0472">Membrane</keyword>
<proteinExistence type="predicted"/>